<keyword evidence="4" id="KW-1185">Reference proteome</keyword>
<evidence type="ECO:0000313" key="4">
    <source>
        <dbReference type="Proteomes" id="UP000199620"/>
    </source>
</evidence>
<proteinExistence type="predicted"/>
<feature type="transmembrane region" description="Helical" evidence="1">
    <location>
        <begin position="164"/>
        <end position="187"/>
    </location>
</feature>
<organism evidence="2 5">
    <name type="scientific">Pseudomonas brenneri</name>
    <dbReference type="NCBI Taxonomy" id="129817"/>
    <lineage>
        <taxon>Bacteria</taxon>
        <taxon>Pseudomonadati</taxon>
        <taxon>Pseudomonadota</taxon>
        <taxon>Gammaproteobacteria</taxon>
        <taxon>Pseudomonadales</taxon>
        <taxon>Pseudomonadaceae</taxon>
        <taxon>Pseudomonas</taxon>
    </lineage>
</organism>
<keyword evidence="1" id="KW-1133">Transmembrane helix</keyword>
<dbReference type="EMBL" id="VUOL01000005">
    <property type="protein sequence ID" value="KAA2230556.1"/>
    <property type="molecule type" value="Genomic_DNA"/>
</dbReference>
<feature type="transmembrane region" description="Helical" evidence="1">
    <location>
        <begin position="20"/>
        <end position="44"/>
    </location>
</feature>
<evidence type="ECO:0000313" key="5">
    <source>
        <dbReference type="Proteomes" id="UP000325296"/>
    </source>
</evidence>
<sequence length="200" mass="21894">MNAEEYLRSKGIGQNSYQKASWYLKLSSMAVVIVVGVITSFASFQGFLEIREKAATFARISMESVTEPAVPSQKIMDLQKEILALKALMSSLGTPVVSDQQGALIKALESKVATIDTRLTLLESSISTTPERALSVPMLRKDYDALAKLVSDNSVAVKLEYERLWSVFFLILSAVATVVVVGGGWLFKVVLRQPSTTVQE</sequence>
<evidence type="ECO:0000313" key="2">
    <source>
        <dbReference type="EMBL" id="KAA2230556.1"/>
    </source>
</evidence>
<evidence type="ECO:0000256" key="1">
    <source>
        <dbReference type="SAM" id="Phobius"/>
    </source>
</evidence>
<dbReference type="Proteomes" id="UP000199620">
    <property type="component" value="Chromosome I"/>
</dbReference>
<accession>A0A5B2UUN6</accession>
<reference evidence="2 5" key="2">
    <citation type="submission" date="2019-09" db="EMBL/GenBank/DDBJ databases">
        <title>Draft genome sequence of Pseudomonas brenneri CCUG 51514(T).</title>
        <authorList>
            <person name="Tunovic T."/>
            <person name="Pineiro-Iglesias B."/>
            <person name="Unosson C."/>
            <person name="Inganas E."/>
            <person name="Ohlen M."/>
            <person name="Cardew S."/>
            <person name="Jensie-Markopoulos S."/>
            <person name="Salva-Serra F."/>
            <person name="Jaen-Luchoro D."/>
            <person name="Svensson-Stadler L."/>
            <person name="Chun J."/>
            <person name="Moore E."/>
        </authorList>
    </citation>
    <scope>NUCLEOTIDE SEQUENCE [LARGE SCALE GENOMIC DNA]</scope>
    <source>
        <strain evidence="2 5">CCUG 51514</strain>
    </source>
</reference>
<dbReference type="Proteomes" id="UP000325296">
    <property type="component" value="Unassembled WGS sequence"/>
</dbReference>
<protein>
    <submittedName>
        <fullName evidence="2">Uncharacterized protein</fullName>
    </submittedName>
</protein>
<dbReference type="AlphaFoldDB" id="A0A5B2UUN6"/>
<keyword evidence="1" id="KW-0812">Transmembrane</keyword>
<gene>
    <name evidence="2" type="ORF">F1720_11240</name>
    <name evidence="3" type="ORF">SAMN04490181_2299</name>
</gene>
<name>A0A5B2UUN6_9PSED</name>
<keyword evidence="1" id="KW-0472">Membrane</keyword>
<evidence type="ECO:0000313" key="3">
    <source>
        <dbReference type="EMBL" id="SDU96715.1"/>
    </source>
</evidence>
<dbReference type="EMBL" id="LT629800">
    <property type="protein sequence ID" value="SDU96715.1"/>
    <property type="molecule type" value="Genomic_DNA"/>
</dbReference>
<reference evidence="3 4" key="1">
    <citation type="submission" date="2016-10" db="EMBL/GenBank/DDBJ databases">
        <authorList>
            <person name="Varghese N."/>
            <person name="Submissions S."/>
        </authorList>
    </citation>
    <scope>NUCLEOTIDE SEQUENCE [LARGE SCALE GENOMIC DNA]</scope>
    <source>
        <strain evidence="3 4">BS2771</strain>
    </source>
</reference>
<dbReference type="RefSeq" id="WP_146552236.1">
    <property type="nucleotide sequence ID" value="NZ_BMNU01000007.1"/>
</dbReference>